<evidence type="ECO:0000313" key="7">
    <source>
        <dbReference type="EMBL" id="KXG44188.1"/>
    </source>
</evidence>
<feature type="binding site" evidence="6">
    <location>
        <position position="28"/>
    </location>
    <ligand>
        <name>substrate</name>
    </ligand>
</feature>
<dbReference type="OrthoDB" id="9805009at2"/>
<gene>
    <name evidence="6" type="primary">rbsD</name>
    <name evidence="7" type="ORF">U473_09380</name>
</gene>
<keyword evidence="4 6" id="KW-0413">Isomerase</keyword>
<comment type="subunit">
    <text evidence="6">Homodecamer.</text>
</comment>
<comment type="caution">
    <text evidence="7">The sequence shown here is derived from an EMBL/GenBank/DDBJ whole genome shotgun (WGS) entry which is preliminary data.</text>
</comment>
<comment type="pathway">
    <text evidence="6">Carbohydrate metabolism; D-ribose degradation; D-ribose 5-phosphate from beta-D-ribopyranose: step 1/2.</text>
</comment>
<dbReference type="GO" id="GO:0019303">
    <property type="term" value="P:D-ribose catabolic process"/>
    <property type="evidence" value="ECO:0007669"/>
    <property type="project" value="UniProtKB-UniRule"/>
</dbReference>
<accession>A0A135L5B4</accession>
<dbReference type="RefSeq" id="WP_068725604.1">
    <property type="nucleotide sequence ID" value="NZ_LSKU01000001.1"/>
</dbReference>
<dbReference type="Proteomes" id="UP000070352">
    <property type="component" value="Unassembled WGS sequence"/>
</dbReference>
<dbReference type="SUPFAM" id="SSF102546">
    <property type="entry name" value="RbsD-like"/>
    <property type="match status" value="1"/>
</dbReference>
<feature type="binding site" evidence="6">
    <location>
        <begin position="120"/>
        <end position="122"/>
    </location>
    <ligand>
        <name>substrate</name>
    </ligand>
</feature>
<dbReference type="AlphaFoldDB" id="A0A135L5B4"/>
<comment type="subcellular location">
    <subcellularLocation>
        <location evidence="6">Cytoplasm</location>
    </subcellularLocation>
</comment>
<organism evidence="7 8">
    <name type="scientific">Tepidibacillus decaturensis</name>
    <dbReference type="NCBI Taxonomy" id="1413211"/>
    <lineage>
        <taxon>Bacteria</taxon>
        <taxon>Bacillati</taxon>
        <taxon>Bacillota</taxon>
        <taxon>Bacilli</taxon>
        <taxon>Bacillales</taxon>
        <taxon>Bacillaceae</taxon>
        <taxon>Tepidibacillus</taxon>
    </lineage>
</organism>
<evidence type="ECO:0000256" key="6">
    <source>
        <dbReference type="HAMAP-Rule" id="MF_01661"/>
    </source>
</evidence>
<dbReference type="InterPro" id="IPR023750">
    <property type="entry name" value="RbsD-like_sf"/>
</dbReference>
<dbReference type="UniPathway" id="UPA00916">
    <property type="reaction ID" value="UER00888"/>
</dbReference>
<dbReference type="GO" id="GO:0016872">
    <property type="term" value="F:intramolecular lyase activity"/>
    <property type="evidence" value="ECO:0007669"/>
    <property type="project" value="UniProtKB-UniRule"/>
</dbReference>
<dbReference type="GO" id="GO:0005829">
    <property type="term" value="C:cytosol"/>
    <property type="evidence" value="ECO:0007669"/>
    <property type="project" value="TreeGrafter"/>
</dbReference>
<feature type="active site" description="Proton donor" evidence="6">
    <location>
        <position position="20"/>
    </location>
</feature>
<reference evidence="7 8" key="1">
    <citation type="submission" date="2016-02" db="EMBL/GenBank/DDBJ databases">
        <title>Draft Genome for Tepidibacillus decaturensis nov. sp. Strain Z9, an Anaerobic, Moderately Thermophilic and Heterotrophic Bacterium from Deep Subsurface of the Illinois Basin, USA.</title>
        <authorList>
            <person name="Dong Y."/>
            <person name="Chang J.Y."/>
            <person name="Sanford R."/>
            <person name="Fouke B.W."/>
        </authorList>
    </citation>
    <scope>NUCLEOTIDE SEQUENCE [LARGE SCALE GENOMIC DNA]</scope>
    <source>
        <strain evidence="7 8">Z9</strain>
    </source>
</reference>
<keyword evidence="5 6" id="KW-0119">Carbohydrate metabolism</keyword>
<dbReference type="Pfam" id="PF05025">
    <property type="entry name" value="RbsD_FucU"/>
    <property type="match status" value="1"/>
</dbReference>
<dbReference type="NCBIfam" id="NF008761">
    <property type="entry name" value="PRK11797.1"/>
    <property type="match status" value="1"/>
</dbReference>
<dbReference type="Gene3D" id="3.40.1650.10">
    <property type="entry name" value="RbsD-like domain"/>
    <property type="match status" value="1"/>
</dbReference>
<dbReference type="GO" id="GO:0048029">
    <property type="term" value="F:monosaccharide binding"/>
    <property type="evidence" value="ECO:0007669"/>
    <property type="project" value="InterPro"/>
</dbReference>
<protein>
    <recommendedName>
        <fullName evidence="2 6">D-ribose pyranase</fullName>
        <ecNumber evidence="2 6">5.4.99.62</ecNumber>
    </recommendedName>
</protein>
<dbReference type="GO" id="GO:0062193">
    <property type="term" value="F:D-ribose pyranase activity"/>
    <property type="evidence" value="ECO:0007669"/>
    <property type="project" value="UniProtKB-EC"/>
</dbReference>
<keyword evidence="8" id="KW-1185">Reference proteome</keyword>
<comment type="function">
    <text evidence="6">Catalyzes the interconversion of beta-pyran and beta-furan forms of D-ribose.</text>
</comment>
<evidence type="ECO:0000256" key="2">
    <source>
        <dbReference type="ARBA" id="ARBA00012862"/>
    </source>
</evidence>
<dbReference type="HAMAP" id="MF_01661">
    <property type="entry name" value="D_rib_pyranase"/>
    <property type="match status" value="1"/>
</dbReference>
<evidence type="ECO:0000256" key="1">
    <source>
        <dbReference type="ARBA" id="ARBA00000223"/>
    </source>
</evidence>
<keyword evidence="3 6" id="KW-0963">Cytoplasm</keyword>
<evidence type="ECO:0000313" key="8">
    <source>
        <dbReference type="Proteomes" id="UP000070352"/>
    </source>
</evidence>
<evidence type="ECO:0000256" key="4">
    <source>
        <dbReference type="ARBA" id="ARBA00023235"/>
    </source>
</evidence>
<proteinExistence type="inferred from homology"/>
<evidence type="ECO:0000256" key="5">
    <source>
        <dbReference type="ARBA" id="ARBA00023277"/>
    </source>
</evidence>
<dbReference type="STRING" id="1413211.U473_09380"/>
<dbReference type="InterPro" id="IPR023064">
    <property type="entry name" value="D-ribose_pyranase"/>
</dbReference>
<dbReference type="PANTHER" id="PTHR37831">
    <property type="entry name" value="D-RIBOSE PYRANASE"/>
    <property type="match status" value="1"/>
</dbReference>
<comment type="catalytic activity">
    <reaction evidence="1 6">
        <text>beta-D-ribopyranose = beta-D-ribofuranose</text>
        <dbReference type="Rhea" id="RHEA:25432"/>
        <dbReference type="ChEBI" id="CHEBI:27476"/>
        <dbReference type="ChEBI" id="CHEBI:47002"/>
        <dbReference type="EC" id="5.4.99.62"/>
    </reaction>
</comment>
<dbReference type="PANTHER" id="PTHR37831:SF1">
    <property type="entry name" value="D-RIBOSE PYRANASE"/>
    <property type="match status" value="1"/>
</dbReference>
<dbReference type="InterPro" id="IPR007721">
    <property type="entry name" value="RbsD_FucU"/>
</dbReference>
<comment type="similarity">
    <text evidence="6">Belongs to the RbsD / FucU family. RbsD subfamily.</text>
</comment>
<sequence length="131" mass="14700">MKKRGILNSEIATVLSKMGHTDMIVIADCGLPIPDEVKRIDLALEQGLPSFLKTLDVILEDIVVEKVTLAHEIKDQNPTLDLEVKKRFDQQKLNYLSHEELKELTKRAKAVIRTGEATPYANIVLHAGVIF</sequence>
<evidence type="ECO:0000256" key="3">
    <source>
        <dbReference type="ARBA" id="ARBA00022490"/>
    </source>
</evidence>
<name>A0A135L5B4_9BACI</name>
<feature type="binding site" evidence="6">
    <location>
        <position position="98"/>
    </location>
    <ligand>
        <name>substrate</name>
    </ligand>
</feature>
<dbReference type="EC" id="5.4.99.62" evidence="2 6"/>
<dbReference type="EMBL" id="LSKU01000001">
    <property type="protein sequence ID" value="KXG44188.1"/>
    <property type="molecule type" value="Genomic_DNA"/>
</dbReference>